<dbReference type="Proteomes" id="UP000179037">
    <property type="component" value="Unassembled WGS sequence"/>
</dbReference>
<dbReference type="AlphaFoldDB" id="A0A1F6U321"/>
<proteinExistence type="predicted"/>
<comment type="caution">
    <text evidence="1">The sequence shown here is derived from an EMBL/GenBank/DDBJ whole genome shotgun (WGS) entry which is preliminary data.</text>
</comment>
<dbReference type="STRING" id="1817768.A3A87_00490"/>
<evidence type="ECO:0000313" key="1">
    <source>
        <dbReference type="EMBL" id="OGI51768.1"/>
    </source>
</evidence>
<evidence type="ECO:0000313" key="2">
    <source>
        <dbReference type="Proteomes" id="UP000179037"/>
    </source>
</evidence>
<dbReference type="EMBL" id="MFTC01000034">
    <property type="protein sequence ID" value="OGI51768.1"/>
    <property type="molecule type" value="Genomic_DNA"/>
</dbReference>
<gene>
    <name evidence="1" type="ORF">A3A87_00490</name>
</gene>
<organism evidence="1 2">
    <name type="scientific">Candidatus Muproteobacteria bacterium RIFCSPLOWO2_01_FULL_60_18</name>
    <dbReference type="NCBI Taxonomy" id="1817768"/>
    <lineage>
        <taxon>Bacteria</taxon>
        <taxon>Pseudomonadati</taxon>
        <taxon>Pseudomonadota</taxon>
        <taxon>Candidatus Muproteobacteria</taxon>
    </lineage>
</organism>
<reference evidence="1 2" key="1">
    <citation type="journal article" date="2016" name="Nat. Commun.">
        <title>Thousands of microbial genomes shed light on interconnected biogeochemical processes in an aquifer system.</title>
        <authorList>
            <person name="Anantharaman K."/>
            <person name="Brown C.T."/>
            <person name="Hug L.A."/>
            <person name="Sharon I."/>
            <person name="Castelle C.J."/>
            <person name="Probst A.J."/>
            <person name="Thomas B.C."/>
            <person name="Singh A."/>
            <person name="Wilkins M.J."/>
            <person name="Karaoz U."/>
            <person name="Brodie E.L."/>
            <person name="Williams K.H."/>
            <person name="Hubbard S.S."/>
            <person name="Banfield J.F."/>
        </authorList>
    </citation>
    <scope>NUCLEOTIDE SEQUENCE [LARGE SCALE GENOMIC DNA]</scope>
</reference>
<name>A0A1F6U321_9PROT</name>
<sequence>MIISVLLVVAVSRLLALMVDAERVTMETVAGTLRSAIGMRVAESIVKSKVSDLPAFEGSNPMALLAEVPRNYLGELDGANPASLEDGNWYFDKRDKALVYLVRNKGFFTGGLANPPRARFAVRLVYSDRNGNGVFNPGVDAIEGLRLSPVETYSWSRS</sequence>
<accession>A0A1F6U321</accession>
<protein>
    <submittedName>
        <fullName evidence="1">Uncharacterized protein</fullName>
    </submittedName>
</protein>